<proteinExistence type="predicted"/>
<gene>
    <name evidence="1" type="ORF">H0H81_010484</name>
</gene>
<dbReference type="Proteomes" id="UP000717328">
    <property type="component" value="Unassembled WGS sequence"/>
</dbReference>
<organism evidence="1 2">
    <name type="scientific">Sphagnurus paluster</name>
    <dbReference type="NCBI Taxonomy" id="117069"/>
    <lineage>
        <taxon>Eukaryota</taxon>
        <taxon>Fungi</taxon>
        <taxon>Dikarya</taxon>
        <taxon>Basidiomycota</taxon>
        <taxon>Agaricomycotina</taxon>
        <taxon>Agaricomycetes</taxon>
        <taxon>Agaricomycetidae</taxon>
        <taxon>Agaricales</taxon>
        <taxon>Tricholomatineae</taxon>
        <taxon>Lyophyllaceae</taxon>
        <taxon>Sphagnurus</taxon>
    </lineage>
</organism>
<dbReference type="AlphaFoldDB" id="A0A9P7FUR2"/>
<evidence type="ECO:0000313" key="2">
    <source>
        <dbReference type="Proteomes" id="UP000717328"/>
    </source>
</evidence>
<accession>A0A9P7FUR2</accession>
<dbReference type="EMBL" id="JABCKI010006044">
    <property type="protein sequence ID" value="KAG5635665.1"/>
    <property type="molecule type" value="Genomic_DNA"/>
</dbReference>
<name>A0A9P7FUR2_9AGAR</name>
<sequence length="192" mass="21051">MAAAPTYPFAIPSLSKTVPDLPALGDLDTHVSINAGDPIDVAHLKNADLVVRKLISQLNAPEDAGVTADMVERAQVRLHAIREAHAGVAHAPGIMDGITAIRREISIIKEDVRTIKEDVRTIKEDVRTIKDHEPAEPAPIGSVPENFNRDLSTYTGRDIAKLIFFYNLDFGIVQGDDAEKRDIKVLEFLTCH</sequence>
<comment type="caution">
    <text evidence="1">The sequence shown here is derived from an EMBL/GenBank/DDBJ whole genome shotgun (WGS) entry which is preliminary data.</text>
</comment>
<dbReference type="OrthoDB" id="3047760at2759"/>
<reference evidence="1" key="2">
    <citation type="submission" date="2021-10" db="EMBL/GenBank/DDBJ databases">
        <title>Phylogenomics reveals ancestral predisposition of the termite-cultivated fungus Termitomyces towards a domesticated lifestyle.</title>
        <authorList>
            <person name="Auxier B."/>
            <person name="Grum-Grzhimaylo A."/>
            <person name="Cardenas M.E."/>
            <person name="Lodge J.D."/>
            <person name="Laessoe T."/>
            <person name="Pedersen O."/>
            <person name="Smith M.E."/>
            <person name="Kuyper T.W."/>
            <person name="Franco-Molano E.A."/>
            <person name="Baroni T.J."/>
            <person name="Aanen D.K."/>
        </authorList>
    </citation>
    <scope>NUCLEOTIDE SEQUENCE</scope>
    <source>
        <strain evidence="1">D49</strain>
    </source>
</reference>
<keyword evidence="2" id="KW-1185">Reference proteome</keyword>
<protein>
    <submittedName>
        <fullName evidence="1">Uncharacterized protein</fullName>
    </submittedName>
</protein>
<dbReference type="Gene3D" id="1.10.287.540">
    <property type="entry name" value="Helix hairpin bin"/>
    <property type="match status" value="1"/>
</dbReference>
<evidence type="ECO:0000313" key="1">
    <source>
        <dbReference type="EMBL" id="KAG5635665.1"/>
    </source>
</evidence>
<reference evidence="1" key="1">
    <citation type="submission" date="2021-02" db="EMBL/GenBank/DDBJ databases">
        <authorList>
            <person name="Nieuwenhuis M."/>
            <person name="Van De Peppel L.J.J."/>
        </authorList>
    </citation>
    <scope>NUCLEOTIDE SEQUENCE</scope>
    <source>
        <strain evidence="1">D49</strain>
    </source>
</reference>